<accession>A0A9P4M995</accession>
<evidence type="ECO:0000313" key="2">
    <source>
        <dbReference type="Proteomes" id="UP000799772"/>
    </source>
</evidence>
<proteinExistence type="predicted"/>
<reference evidence="1" key="1">
    <citation type="journal article" date="2020" name="Stud. Mycol.">
        <title>101 Dothideomycetes genomes: a test case for predicting lifestyles and emergence of pathogens.</title>
        <authorList>
            <person name="Haridas S."/>
            <person name="Albert R."/>
            <person name="Binder M."/>
            <person name="Bloem J."/>
            <person name="Labutti K."/>
            <person name="Salamov A."/>
            <person name="Andreopoulos B."/>
            <person name="Baker S."/>
            <person name="Barry K."/>
            <person name="Bills G."/>
            <person name="Bluhm B."/>
            <person name="Cannon C."/>
            <person name="Castanera R."/>
            <person name="Culley D."/>
            <person name="Daum C."/>
            <person name="Ezra D."/>
            <person name="Gonzalez J."/>
            <person name="Henrissat B."/>
            <person name="Kuo A."/>
            <person name="Liang C."/>
            <person name="Lipzen A."/>
            <person name="Lutzoni F."/>
            <person name="Magnuson J."/>
            <person name="Mondo S."/>
            <person name="Nolan M."/>
            <person name="Ohm R."/>
            <person name="Pangilinan J."/>
            <person name="Park H.-J."/>
            <person name="Ramirez L."/>
            <person name="Alfaro M."/>
            <person name="Sun H."/>
            <person name="Tritt A."/>
            <person name="Yoshinaga Y."/>
            <person name="Zwiers L.-H."/>
            <person name="Turgeon B."/>
            <person name="Goodwin S."/>
            <person name="Spatafora J."/>
            <person name="Crous P."/>
            <person name="Grigoriev I."/>
        </authorList>
    </citation>
    <scope>NUCLEOTIDE SEQUENCE</scope>
    <source>
        <strain evidence="1">CBS 133067</strain>
    </source>
</reference>
<evidence type="ECO:0000313" key="1">
    <source>
        <dbReference type="EMBL" id="KAF2102491.1"/>
    </source>
</evidence>
<keyword evidence="2" id="KW-1185">Reference proteome</keyword>
<protein>
    <submittedName>
        <fullName evidence="1">Uncharacterized protein</fullName>
    </submittedName>
</protein>
<sequence>MPLLDVQSRSRPRTDAFLQCVNVDVAGDEIPYTRIVWQRYLKYIRCSPQSLADQPCDILTLHFQRLGSKKIITGHPLADRDLAESKTTGTGAEILSLHRRLAATYVSAGTGCGDTASVEIVTTMLCSCQKAAPAWIEPKRIFGMRDSGNPVTHKMISMPLPSGLGRLSVPLDVSKAFHHTIGKRYMPLASTNQRALPHHPADICGSQ</sequence>
<dbReference type="Proteomes" id="UP000799772">
    <property type="component" value="Unassembled WGS sequence"/>
</dbReference>
<dbReference type="AlphaFoldDB" id="A0A9P4M995"/>
<dbReference type="EMBL" id="ML978122">
    <property type="protein sequence ID" value="KAF2102491.1"/>
    <property type="molecule type" value="Genomic_DNA"/>
</dbReference>
<name>A0A9P4M995_9PEZI</name>
<gene>
    <name evidence="1" type="ORF">NA57DRAFT_52064</name>
</gene>
<organism evidence="1 2">
    <name type="scientific">Rhizodiscina lignyota</name>
    <dbReference type="NCBI Taxonomy" id="1504668"/>
    <lineage>
        <taxon>Eukaryota</taxon>
        <taxon>Fungi</taxon>
        <taxon>Dikarya</taxon>
        <taxon>Ascomycota</taxon>
        <taxon>Pezizomycotina</taxon>
        <taxon>Dothideomycetes</taxon>
        <taxon>Pleosporomycetidae</taxon>
        <taxon>Aulographales</taxon>
        <taxon>Rhizodiscinaceae</taxon>
        <taxon>Rhizodiscina</taxon>
    </lineage>
</organism>
<comment type="caution">
    <text evidence="1">The sequence shown here is derived from an EMBL/GenBank/DDBJ whole genome shotgun (WGS) entry which is preliminary data.</text>
</comment>